<dbReference type="SUPFAM" id="SSF51445">
    <property type="entry name" value="(Trans)glycosidases"/>
    <property type="match status" value="1"/>
</dbReference>
<comment type="caution">
    <text evidence="1">The sequence shown here is derived from an EMBL/GenBank/DDBJ whole genome shotgun (WGS) entry which is preliminary data.</text>
</comment>
<name>A0A918PJR4_9BACT</name>
<dbReference type="Proteomes" id="UP000619457">
    <property type="component" value="Unassembled WGS sequence"/>
</dbReference>
<dbReference type="Gene3D" id="2.60.40.1180">
    <property type="entry name" value="Golgi alpha-mannosidase II"/>
    <property type="match status" value="1"/>
</dbReference>
<organism evidence="1 2">
    <name type="scientific">Echinicola pacifica</name>
    <dbReference type="NCBI Taxonomy" id="346377"/>
    <lineage>
        <taxon>Bacteria</taxon>
        <taxon>Pseudomonadati</taxon>
        <taxon>Bacteroidota</taxon>
        <taxon>Cytophagia</taxon>
        <taxon>Cytophagales</taxon>
        <taxon>Cyclobacteriaceae</taxon>
        <taxon>Echinicola</taxon>
    </lineage>
</organism>
<evidence type="ECO:0000313" key="2">
    <source>
        <dbReference type="Proteomes" id="UP000619457"/>
    </source>
</evidence>
<accession>A0A918PJR4</accession>
<dbReference type="EMBL" id="BMWX01000001">
    <property type="protein sequence ID" value="GGZ13242.1"/>
    <property type="molecule type" value="Genomic_DNA"/>
</dbReference>
<keyword evidence="2" id="KW-1185">Reference proteome</keyword>
<gene>
    <name evidence="1" type="ORF">GCM10007049_01280</name>
</gene>
<dbReference type="InterPro" id="IPR013780">
    <property type="entry name" value="Glyco_hydro_b"/>
</dbReference>
<reference evidence="1" key="2">
    <citation type="submission" date="2020-09" db="EMBL/GenBank/DDBJ databases">
        <authorList>
            <person name="Sun Q."/>
            <person name="Kim S."/>
        </authorList>
    </citation>
    <scope>NUCLEOTIDE SEQUENCE</scope>
    <source>
        <strain evidence="1">KCTC 12368</strain>
    </source>
</reference>
<evidence type="ECO:0000313" key="1">
    <source>
        <dbReference type="EMBL" id="GGZ13242.1"/>
    </source>
</evidence>
<dbReference type="AlphaFoldDB" id="A0A918PJR4"/>
<proteinExistence type="predicted"/>
<dbReference type="Gene3D" id="3.20.20.80">
    <property type="entry name" value="Glycosidases"/>
    <property type="match status" value="1"/>
</dbReference>
<protein>
    <submittedName>
        <fullName evidence="1">Uncharacterized protein</fullName>
    </submittedName>
</protein>
<sequence>MSVLTASLMMSCSSLELSSAEDDEVTPHVSVTVDASISIDPSQTYQEVLYGADAKLTMKGWADGNVQQVANRMFSEMNLNLLRIPVYAMREATDPFYDKLITIMDASKTANPNVKFFASVANGDGDQNNNLHGADKFPSSMKGCCSYNIYSLNLTAYAKRLDDFIQMLTDNNHQLDYFGPFNEDPAGISDYQKVFNQMNNLGTTKKVGIETWGLQTAITVQADLEPLLDITGSHFYDDGSIPKSQWISTWGNLVSASSNPVWYSEATRYKTGDNINNLIDGLANIFPAIQAGADQIIFYQTTNRFVYFNGGIQPYKFSGFKHLVNTSENKLKIGSSSSDEDVMVVSFAGQDIAQSHIINSSNVTKTIEINIGGGYYSNADFDEKTWDANNIELLTTNTMSQRISSTKWLVTLAPYSYYSVSVPLMN</sequence>
<reference evidence="1" key="1">
    <citation type="journal article" date="2014" name="Int. J. Syst. Evol. Microbiol.">
        <title>Complete genome sequence of Corynebacterium casei LMG S-19264T (=DSM 44701T), isolated from a smear-ripened cheese.</title>
        <authorList>
            <consortium name="US DOE Joint Genome Institute (JGI-PGF)"/>
            <person name="Walter F."/>
            <person name="Albersmeier A."/>
            <person name="Kalinowski J."/>
            <person name="Ruckert C."/>
        </authorList>
    </citation>
    <scope>NUCLEOTIDE SEQUENCE</scope>
    <source>
        <strain evidence="1">KCTC 12368</strain>
    </source>
</reference>
<dbReference type="InterPro" id="IPR017853">
    <property type="entry name" value="GH"/>
</dbReference>